<evidence type="ECO:0000259" key="1">
    <source>
        <dbReference type="Pfam" id="PF07971"/>
    </source>
</evidence>
<evidence type="ECO:0000313" key="2">
    <source>
        <dbReference type="EMBL" id="AIA84984.1"/>
    </source>
</evidence>
<feature type="non-terminal residue" evidence="2">
    <location>
        <position position="1"/>
    </location>
</feature>
<protein>
    <submittedName>
        <fullName evidence="2">Glyco_hydro_92</fullName>
    </submittedName>
</protein>
<dbReference type="Pfam" id="PF07971">
    <property type="entry name" value="Glyco_hydro_92"/>
    <property type="match status" value="1"/>
</dbReference>
<organism evidence="2">
    <name type="scientific">uncultured Croceibacter sp</name>
    <dbReference type="NCBI Taxonomy" id="348145"/>
    <lineage>
        <taxon>Bacteria</taxon>
        <taxon>Pseudomonadati</taxon>
        <taxon>Bacteroidota</taxon>
        <taxon>Flavobacteriia</taxon>
        <taxon>Flavobacteriales</taxon>
        <taxon>Flavobacteriaceae</taxon>
        <taxon>Croceibacter</taxon>
        <taxon>environmental samples</taxon>
    </lineage>
</organism>
<dbReference type="PANTHER" id="PTHR12143:SF39">
    <property type="entry name" value="SECRETED PROTEIN"/>
    <property type="match status" value="1"/>
</dbReference>
<proteinExistence type="predicted"/>
<dbReference type="GO" id="GO:0005975">
    <property type="term" value="P:carbohydrate metabolic process"/>
    <property type="evidence" value="ECO:0007669"/>
    <property type="project" value="InterPro"/>
</dbReference>
<reference evidence="2" key="1">
    <citation type="journal article" date="2013" name="Environ. Microbiol.">
        <title>Seasonally variable intestinal metagenomes of the red palm weevil (Rhynchophorus ferrugineus).</title>
        <authorList>
            <person name="Jia S."/>
            <person name="Zhang X."/>
            <person name="Zhang G."/>
            <person name="Yin A."/>
            <person name="Zhang S."/>
            <person name="Li F."/>
            <person name="Wang L."/>
            <person name="Zhao D."/>
            <person name="Yun Q."/>
            <person name="Tala"/>
            <person name="Wang J."/>
            <person name="Sun G."/>
            <person name="Baabdullah M."/>
            <person name="Yu X."/>
            <person name="Hu S."/>
            <person name="Al-Mssallem I.S."/>
            <person name="Yu J."/>
        </authorList>
    </citation>
    <scope>NUCLEOTIDE SEQUENCE</scope>
</reference>
<dbReference type="GO" id="GO:0005829">
    <property type="term" value="C:cytosol"/>
    <property type="evidence" value="ECO:0007669"/>
    <property type="project" value="TreeGrafter"/>
</dbReference>
<dbReference type="GO" id="GO:0006516">
    <property type="term" value="P:glycoprotein catabolic process"/>
    <property type="evidence" value="ECO:0007669"/>
    <property type="project" value="TreeGrafter"/>
</dbReference>
<dbReference type="FunFam" id="3.30.2080.10:FF:000001">
    <property type="entry name" value="Alpha-1,2-mannosidase subfamily"/>
    <property type="match status" value="1"/>
</dbReference>
<feature type="non-terminal residue" evidence="2">
    <location>
        <position position="165"/>
    </location>
</feature>
<dbReference type="InterPro" id="IPR008928">
    <property type="entry name" value="6-hairpin_glycosidase_sf"/>
</dbReference>
<dbReference type="InterPro" id="IPR012939">
    <property type="entry name" value="Glyco_hydro_92"/>
</dbReference>
<dbReference type="SUPFAM" id="SSF48208">
    <property type="entry name" value="Six-hairpin glycosidases"/>
    <property type="match status" value="1"/>
</dbReference>
<dbReference type="GO" id="GO:0000224">
    <property type="term" value="F:peptide-N4-(N-acetyl-beta-glucosaminyl)asparagine amidase activity"/>
    <property type="evidence" value="ECO:0007669"/>
    <property type="project" value="TreeGrafter"/>
</dbReference>
<dbReference type="AlphaFoldDB" id="A0A060BPY0"/>
<dbReference type="EMBL" id="KF117726">
    <property type="protein sequence ID" value="AIA84984.1"/>
    <property type="molecule type" value="Genomic_DNA"/>
</dbReference>
<sequence length="165" mass="18033">ELLHKVVTTQYGNKPESLTGNDDCGQMSAWYLFTCLGFYPVAPADDRYVIGAPQVKKAVMKLGTTGKTFTMTAENLSDENIYVQSVKLNGKPLDSVYLPFSEIKDGGTLDFVMGPKPSDWGCRSNRPARSGDAREEIHLERLREQAAAAFRDAADAASQGGRRAP</sequence>
<accession>A0A060BPY0</accession>
<feature type="domain" description="Glycosyl hydrolase family 92" evidence="1">
    <location>
        <begin position="2"/>
        <end position="115"/>
    </location>
</feature>
<dbReference type="Gene3D" id="3.30.2080.10">
    <property type="entry name" value="GH92 mannosidase domain"/>
    <property type="match status" value="1"/>
</dbReference>
<dbReference type="InterPro" id="IPR050883">
    <property type="entry name" value="PNGase"/>
</dbReference>
<dbReference type="PANTHER" id="PTHR12143">
    <property type="entry name" value="PEPTIDE N-GLYCANASE PNGASE -RELATED"/>
    <property type="match status" value="1"/>
</dbReference>
<name>A0A060BPY0_9FLAO</name>